<accession>A0A915I7G8</accession>
<reference evidence="2" key="1">
    <citation type="submission" date="2022-11" db="UniProtKB">
        <authorList>
            <consortium name="WormBaseParasite"/>
        </authorList>
    </citation>
    <scope>IDENTIFICATION</scope>
</reference>
<name>A0A915I7G8_ROMCU</name>
<evidence type="ECO:0000313" key="2">
    <source>
        <dbReference type="WBParaSite" id="nRc.2.0.1.t09279-RA"/>
    </source>
</evidence>
<dbReference type="WBParaSite" id="nRc.2.0.1.t09279-RA">
    <property type="protein sequence ID" value="nRc.2.0.1.t09279-RA"/>
    <property type="gene ID" value="nRc.2.0.1.g09279"/>
</dbReference>
<sequence length="190" mass="22063">MQILFDERRTQLIIKQYNNDDGKNAKRKAKKTQHHLHRAHDDNSPTKKLAHSHCYIHGIEILRLVTFGFPTADIPYLSNHDEEHRIKHVARGKPEQSLHFSLTQIFQLSEDKKGKTTFRVFSKHIQEIYNRTITSLGDDRRLSTTGIHGCHRIDIEVEIVEISLLLIQNGTWLTALNGKWEAMISSYSPF</sequence>
<dbReference type="AlphaFoldDB" id="A0A915I7G8"/>
<proteinExistence type="predicted"/>
<organism evidence="1 2">
    <name type="scientific">Romanomermis culicivorax</name>
    <name type="common">Nematode worm</name>
    <dbReference type="NCBI Taxonomy" id="13658"/>
    <lineage>
        <taxon>Eukaryota</taxon>
        <taxon>Metazoa</taxon>
        <taxon>Ecdysozoa</taxon>
        <taxon>Nematoda</taxon>
        <taxon>Enoplea</taxon>
        <taxon>Dorylaimia</taxon>
        <taxon>Mermithida</taxon>
        <taxon>Mermithoidea</taxon>
        <taxon>Mermithidae</taxon>
        <taxon>Romanomermis</taxon>
    </lineage>
</organism>
<protein>
    <submittedName>
        <fullName evidence="2">Uncharacterized protein</fullName>
    </submittedName>
</protein>
<evidence type="ECO:0000313" key="1">
    <source>
        <dbReference type="Proteomes" id="UP000887565"/>
    </source>
</evidence>
<keyword evidence="1" id="KW-1185">Reference proteome</keyword>
<dbReference type="Proteomes" id="UP000887565">
    <property type="component" value="Unplaced"/>
</dbReference>